<proteinExistence type="predicted"/>
<evidence type="ECO:0000313" key="1">
    <source>
        <dbReference type="EMBL" id="KAG7170920.1"/>
    </source>
</evidence>
<accession>A0A8J5KJ88</accession>
<gene>
    <name evidence="1" type="ORF">Hamer_G012491</name>
</gene>
<reference evidence="1" key="1">
    <citation type="journal article" date="2021" name="Sci. Adv.">
        <title>The American lobster genome reveals insights on longevity, neural, and immune adaptations.</title>
        <authorList>
            <person name="Polinski J.M."/>
            <person name="Zimin A.V."/>
            <person name="Clark K.F."/>
            <person name="Kohn A.B."/>
            <person name="Sadowski N."/>
            <person name="Timp W."/>
            <person name="Ptitsyn A."/>
            <person name="Khanna P."/>
            <person name="Romanova D.Y."/>
            <person name="Williams P."/>
            <person name="Greenwood S.J."/>
            <person name="Moroz L.L."/>
            <person name="Walt D.R."/>
            <person name="Bodnar A.G."/>
        </authorList>
    </citation>
    <scope>NUCLEOTIDE SEQUENCE</scope>
    <source>
        <strain evidence="1">GMGI-L3</strain>
    </source>
</reference>
<evidence type="ECO:0000313" key="2">
    <source>
        <dbReference type="Proteomes" id="UP000747542"/>
    </source>
</evidence>
<dbReference type="AlphaFoldDB" id="A0A8J5KJ88"/>
<sequence length="167" mass="19098">MDKLRLVDLKDDEPIFKTIQYNVLYGMNVLSVPKRNYMSNVAPYSHKEADTCIILHAMDSADRGNCKVLVRTIDSDVALCIDLDELWIAYDTGKDFCYLPIHEMASALDAKVSSAFPVFYAFTWCDATSTFVGRGKSTTWNTWHLYPQVTEIFNESNKCLQNIPLYM</sequence>
<keyword evidence="2" id="KW-1185">Reference proteome</keyword>
<comment type="caution">
    <text evidence="1">The sequence shown here is derived from an EMBL/GenBank/DDBJ whole genome shotgun (WGS) entry which is preliminary data.</text>
</comment>
<dbReference type="Proteomes" id="UP000747542">
    <property type="component" value="Unassembled WGS sequence"/>
</dbReference>
<organism evidence="1 2">
    <name type="scientific">Homarus americanus</name>
    <name type="common">American lobster</name>
    <dbReference type="NCBI Taxonomy" id="6706"/>
    <lineage>
        <taxon>Eukaryota</taxon>
        <taxon>Metazoa</taxon>
        <taxon>Ecdysozoa</taxon>
        <taxon>Arthropoda</taxon>
        <taxon>Crustacea</taxon>
        <taxon>Multicrustacea</taxon>
        <taxon>Malacostraca</taxon>
        <taxon>Eumalacostraca</taxon>
        <taxon>Eucarida</taxon>
        <taxon>Decapoda</taxon>
        <taxon>Pleocyemata</taxon>
        <taxon>Astacidea</taxon>
        <taxon>Nephropoidea</taxon>
        <taxon>Nephropidae</taxon>
        <taxon>Homarus</taxon>
    </lineage>
</organism>
<name>A0A8J5KJ88_HOMAM</name>
<feature type="non-terminal residue" evidence="1">
    <location>
        <position position="167"/>
    </location>
</feature>
<dbReference type="EMBL" id="JAHLQT010013238">
    <property type="protein sequence ID" value="KAG7170920.1"/>
    <property type="molecule type" value="Genomic_DNA"/>
</dbReference>
<protein>
    <submittedName>
        <fullName evidence="1">Uncharacterized protein</fullName>
    </submittedName>
</protein>